<evidence type="ECO:0000256" key="1">
    <source>
        <dbReference type="SAM" id="MobiDB-lite"/>
    </source>
</evidence>
<name>A0ABD1CUN2_CULPP</name>
<feature type="region of interest" description="Disordered" evidence="1">
    <location>
        <begin position="1"/>
        <end position="25"/>
    </location>
</feature>
<evidence type="ECO:0000313" key="2">
    <source>
        <dbReference type="EMBL" id="KAL1380129.1"/>
    </source>
</evidence>
<dbReference type="Proteomes" id="UP001562425">
    <property type="component" value="Unassembled WGS sequence"/>
</dbReference>
<gene>
    <name evidence="2" type="ORF">pipiens_014436</name>
</gene>
<sequence length="53" mass="5742">MTSRVSAVGGNAVAPHLQPPNANHPVQALRTDDIEVQVIEQVVTTELHTSERK</sequence>
<protein>
    <submittedName>
        <fullName evidence="2">Uncharacterized protein</fullName>
    </submittedName>
</protein>
<accession>A0ABD1CUN2</accession>
<dbReference type="EMBL" id="JBEHCU010009302">
    <property type="protein sequence ID" value="KAL1380129.1"/>
    <property type="molecule type" value="Genomic_DNA"/>
</dbReference>
<dbReference type="AlphaFoldDB" id="A0ABD1CUN2"/>
<reference evidence="2 3" key="1">
    <citation type="submission" date="2024-05" db="EMBL/GenBank/DDBJ databases">
        <title>Culex pipiens pipiens assembly and annotation.</title>
        <authorList>
            <person name="Alout H."/>
            <person name="Durand T."/>
        </authorList>
    </citation>
    <scope>NUCLEOTIDE SEQUENCE [LARGE SCALE GENOMIC DNA]</scope>
    <source>
        <strain evidence="2">HA-2024</strain>
        <tissue evidence="2">Whole body</tissue>
    </source>
</reference>
<keyword evidence="3" id="KW-1185">Reference proteome</keyword>
<proteinExistence type="predicted"/>
<organism evidence="2 3">
    <name type="scientific">Culex pipiens pipiens</name>
    <name type="common">Northern house mosquito</name>
    <dbReference type="NCBI Taxonomy" id="38569"/>
    <lineage>
        <taxon>Eukaryota</taxon>
        <taxon>Metazoa</taxon>
        <taxon>Ecdysozoa</taxon>
        <taxon>Arthropoda</taxon>
        <taxon>Hexapoda</taxon>
        <taxon>Insecta</taxon>
        <taxon>Pterygota</taxon>
        <taxon>Neoptera</taxon>
        <taxon>Endopterygota</taxon>
        <taxon>Diptera</taxon>
        <taxon>Nematocera</taxon>
        <taxon>Culicoidea</taxon>
        <taxon>Culicidae</taxon>
        <taxon>Culicinae</taxon>
        <taxon>Culicini</taxon>
        <taxon>Culex</taxon>
        <taxon>Culex</taxon>
    </lineage>
</organism>
<comment type="caution">
    <text evidence="2">The sequence shown here is derived from an EMBL/GenBank/DDBJ whole genome shotgun (WGS) entry which is preliminary data.</text>
</comment>
<feature type="non-terminal residue" evidence="2">
    <location>
        <position position="53"/>
    </location>
</feature>
<evidence type="ECO:0000313" key="3">
    <source>
        <dbReference type="Proteomes" id="UP001562425"/>
    </source>
</evidence>